<accession>A0A426X7S9</accession>
<sequence>MKDLYGTKVRKDDVGYYALYIDLSEARKQLKEARVRARKADDDLLKSVKELESARAELSKRAIDDYKGSASFKEGLKRIGQVSYEYGYQVALARFRALHPNSEVEEDPFTIRPEDNSVPMERQQTFDDSDPPES</sequence>
<reference evidence="2 3" key="1">
    <citation type="journal article" date="2014" name="Agronomy (Basel)">
        <title>A Draft Genome Sequence for Ensete ventricosum, the Drought-Tolerant Tree Against Hunger.</title>
        <authorList>
            <person name="Harrison J."/>
            <person name="Moore K.A."/>
            <person name="Paszkiewicz K."/>
            <person name="Jones T."/>
            <person name="Grant M."/>
            <person name="Ambacheew D."/>
            <person name="Muzemil S."/>
            <person name="Studholme D.J."/>
        </authorList>
    </citation>
    <scope>NUCLEOTIDE SEQUENCE [LARGE SCALE GENOMIC DNA]</scope>
</reference>
<protein>
    <submittedName>
        <fullName evidence="2">Uncharacterized protein</fullName>
    </submittedName>
</protein>
<proteinExistence type="predicted"/>
<comment type="caution">
    <text evidence="2">The sequence shown here is derived from an EMBL/GenBank/DDBJ whole genome shotgun (WGS) entry which is preliminary data.</text>
</comment>
<feature type="region of interest" description="Disordered" evidence="1">
    <location>
        <begin position="103"/>
        <end position="134"/>
    </location>
</feature>
<gene>
    <name evidence="2" type="ORF">B296_00058839</name>
</gene>
<name>A0A426X7S9_ENSVE</name>
<organism evidence="2 3">
    <name type="scientific">Ensete ventricosum</name>
    <name type="common">Abyssinian banana</name>
    <name type="synonym">Musa ensete</name>
    <dbReference type="NCBI Taxonomy" id="4639"/>
    <lineage>
        <taxon>Eukaryota</taxon>
        <taxon>Viridiplantae</taxon>
        <taxon>Streptophyta</taxon>
        <taxon>Embryophyta</taxon>
        <taxon>Tracheophyta</taxon>
        <taxon>Spermatophyta</taxon>
        <taxon>Magnoliopsida</taxon>
        <taxon>Liliopsida</taxon>
        <taxon>Zingiberales</taxon>
        <taxon>Musaceae</taxon>
        <taxon>Ensete</taxon>
    </lineage>
</organism>
<evidence type="ECO:0000313" key="3">
    <source>
        <dbReference type="Proteomes" id="UP000287651"/>
    </source>
</evidence>
<evidence type="ECO:0000256" key="1">
    <source>
        <dbReference type="SAM" id="MobiDB-lite"/>
    </source>
</evidence>
<dbReference type="AlphaFoldDB" id="A0A426X7S9"/>
<dbReference type="EMBL" id="AMZH03024902">
    <property type="protein sequence ID" value="RRT35537.1"/>
    <property type="molecule type" value="Genomic_DNA"/>
</dbReference>
<dbReference type="Proteomes" id="UP000287651">
    <property type="component" value="Unassembled WGS sequence"/>
</dbReference>
<evidence type="ECO:0000313" key="2">
    <source>
        <dbReference type="EMBL" id="RRT35537.1"/>
    </source>
</evidence>